<dbReference type="EMBL" id="JARJCW010000052">
    <property type="protein sequence ID" value="KAJ7203166.1"/>
    <property type="molecule type" value="Genomic_DNA"/>
</dbReference>
<dbReference type="AlphaFoldDB" id="A0AAD6YB01"/>
<sequence>MVGIQLDIPTINAACRPVTVGLWRQACLSIDSLLHRQAGFEPSHAGGAGSAAGGWQAAGSGQGGGGGGQAAGGADGLGAGQRAPGGGTDERRASSTHCVACAARCLSRRPPPVPTARRCLSGPCLMSLAVIADTGNKFGNLRK</sequence>
<evidence type="ECO:0000313" key="3">
    <source>
        <dbReference type="Proteomes" id="UP001219525"/>
    </source>
</evidence>
<accession>A0AAD6YB01</accession>
<protein>
    <submittedName>
        <fullName evidence="2">Uncharacterized protein</fullName>
    </submittedName>
</protein>
<reference evidence="2" key="1">
    <citation type="submission" date="2023-03" db="EMBL/GenBank/DDBJ databases">
        <title>Massive genome expansion in bonnet fungi (Mycena s.s.) driven by repeated elements and novel gene families across ecological guilds.</title>
        <authorList>
            <consortium name="Lawrence Berkeley National Laboratory"/>
            <person name="Harder C.B."/>
            <person name="Miyauchi S."/>
            <person name="Viragh M."/>
            <person name="Kuo A."/>
            <person name="Thoen E."/>
            <person name="Andreopoulos B."/>
            <person name="Lu D."/>
            <person name="Skrede I."/>
            <person name="Drula E."/>
            <person name="Henrissat B."/>
            <person name="Morin E."/>
            <person name="Kohler A."/>
            <person name="Barry K."/>
            <person name="LaButti K."/>
            <person name="Morin E."/>
            <person name="Salamov A."/>
            <person name="Lipzen A."/>
            <person name="Mereny Z."/>
            <person name="Hegedus B."/>
            <person name="Baldrian P."/>
            <person name="Stursova M."/>
            <person name="Weitz H."/>
            <person name="Taylor A."/>
            <person name="Grigoriev I.V."/>
            <person name="Nagy L.G."/>
            <person name="Martin F."/>
            <person name="Kauserud H."/>
        </authorList>
    </citation>
    <scope>NUCLEOTIDE SEQUENCE</scope>
    <source>
        <strain evidence="2">9144</strain>
    </source>
</reference>
<name>A0AAD6YB01_9AGAR</name>
<gene>
    <name evidence="2" type="ORF">GGX14DRAFT_399128</name>
</gene>
<evidence type="ECO:0000256" key="1">
    <source>
        <dbReference type="SAM" id="MobiDB-lite"/>
    </source>
</evidence>
<keyword evidence="3" id="KW-1185">Reference proteome</keyword>
<proteinExistence type="predicted"/>
<feature type="compositionally biased region" description="Gly residues" evidence="1">
    <location>
        <begin position="60"/>
        <end position="87"/>
    </location>
</feature>
<comment type="caution">
    <text evidence="2">The sequence shown here is derived from an EMBL/GenBank/DDBJ whole genome shotgun (WGS) entry which is preliminary data.</text>
</comment>
<feature type="region of interest" description="Disordered" evidence="1">
    <location>
        <begin position="44"/>
        <end position="92"/>
    </location>
</feature>
<dbReference type="Proteomes" id="UP001219525">
    <property type="component" value="Unassembled WGS sequence"/>
</dbReference>
<organism evidence="2 3">
    <name type="scientific">Mycena pura</name>
    <dbReference type="NCBI Taxonomy" id="153505"/>
    <lineage>
        <taxon>Eukaryota</taxon>
        <taxon>Fungi</taxon>
        <taxon>Dikarya</taxon>
        <taxon>Basidiomycota</taxon>
        <taxon>Agaricomycotina</taxon>
        <taxon>Agaricomycetes</taxon>
        <taxon>Agaricomycetidae</taxon>
        <taxon>Agaricales</taxon>
        <taxon>Marasmiineae</taxon>
        <taxon>Mycenaceae</taxon>
        <taxon>Mycena</taxon>
    </lineage>
</organism>
<evidence type="ECO:0000313" key="2">
    <source>
        <dbReference type="EMBL" id="KAJ7203166.1"/>
    </source>
</evidence>